<dbReference type="Proteomes" id="UP001501218">
    <property type="component" value="Unassembled WGS sequence"/>
</dbReference>
<dbReference type="NCBIfam" id="TIGR01536">
    <property type="entry name" value="asn_synth_AEB"/>
    <property type="match status" value="1"/>
</dbReference>
<evidence type="ECO:0000256" key="7">
    <source>
        <dbReference type="ARBA" id="ARBA00022962"/>
    </source>
</evidence>
<proteinExistence type="inferred from homology"/>
<dbReference type="InterPro" id="IPR014729">
    <property type="entry name" value="Rossmann-like_a/b/a_fold"/>
</dbReference>
<name>A0ABN3GPK3_9PSEU</name>
<keyword evidence="4" id="KW-0547">Nucleotide-binding</keyword>
<dbReference type="SUPFAM" id="SSF56235">
    <property type="entry name" value="N-terminal nucleophile aminohydrolases (Ntn hydrolases)"/>
    <property type="match status" value="1"/>
</dbReference>
<dbReference type="PIRSF" id="PIRSF001589">
    <property type="entry name" value="Asn_synthetase_glu-h"/>
    <property type="match status" value="1"/>
</dbReference>
<evidence type="ECO:0000256" key="1">
    <source>
        <dbReference type="ARBA" id="ARBA00005187"/>
    </source>
</evidence>
<keyword evidence="6" id="KW-0028">Amino-acid biosynthesis</keyword>
<dbReference type="InterPro" id="IPR006426">
    <property type="entry name" value="Asn_synth_AEB"/>
</dbReference>
<dbReference type="PANTHER" id="PTHR43284:SF1">
    <property type="entry name" value="ASPARAGINE SYNTHETASE"/>
    <property type="match status" value="1"/>
</dbReference>
<keyword evidence="7" id="KW-0315">Glutamine amidotransferase</keyword>
<dbReference type="InterPro" id="IPR029055">
    <property type="entry name" value="Ntn_hydrolases_N"/>
</dbReference>
<comment type="similarity">
    <text evidence="2">Belongs to the asparagine synthetase family.</text>
</comment>
<dbReference type="InterPro" id="IPR051786">
    <property type="entry name" value="ASN_synthetase/amidase"/>
</dbReference>
<evidence type="ECO:0000256" key="5">
    <source>
        <dbReference type="ARBA" id="ARBA00022840"/>
    </source>
</evidence>
<dbReference type="RefSeq" id="WP_344134786.1">
    <property type="nucleotide sequence ID" value="NZ_BAAARA010000015.1"/>
</dbReference>
<dbReference type="InterPro" id="IPR017932">
    <property type="entry name" value="GATase_2_dom"/>
</dbReference>
<dbReference type="CDD" id="cd00712">
    <property type="entry name" value="AsnB"/>
    <property type="match status" value="1"/>
</dbReference>
<dbReference type="Gene3D" id="3.40.50.620">
    <property type="entry name" value="HUPs"/>
    <property type="match status" value="1"/>
</dbReference>
<evidence type="ECO:0000313" key="10">
    <source>
        <dbReference type="EMBL" id="GAA2357098.1"/>
    </source>
</evidence>
<dbReference type="SUPFAM" id="SSF52402">
    <property type="entry name" value="Adenine nucleotide alpha hydrolases-like"/>
    <property type="match status" value="1"/>
</dbReference>
<keyword evidence="6" id="KW-0061">Asparagine biosynthesis</keyword>
<dbReference type="PANTHER" id="PTHR43284">
    <property type="entry name" value="ASPARAGINE SYNTHETASE (GLUTAMINE-HYDROLYZING)"/>
    <property type="match status" value="1"/>
</dbReference>
<dbReference type="EC" id="6.3.5.4" evidence="3"/>
<dbReference type="PROSITE" id="PS51278">
    <property type="entry name" value="GATASE_TYPE_2"/>
    <property type="match status" value="1"/>
</dbReference>
<accession>A0ABN3GPK3</accession>
<organism evidence="10 11">
    <name type="scientific">Saccharopolyspora halophila</name>
    <dbReference type="NCBI Taxonomy" id="405551"/>
    <lineage>
        <taxon>Bacteria</taxon>
        <taxon>Bacillati</taxon>
        <taxon>Actinomycetota</taxon>
        <taxon>Actinomycetes</taxon>
        <taxon>Pseudonocardiales</taxon>
        <taxon>Pseudonocardiaceae</taxon>
        <taxon>Saccharopolyspora</taxon>
    </lineage>
</organism>
<dbReference type="Pfam" id="PF13537">
    <property type="entry name" value="GATase_7"/>
    <property type="match status" value="1"/>
</dbReference>
<evidence type="ECO:0000256" key="3">
    <source>
        <dbReference type="ARBA" id="ARBA00012737"/>
    </source>
</evidence>
<dbReference type="InterPro" id="IPR033738">
    <property type="entry name" value="AsnB_N"/>
</dbReference>
<gene>
    <name evidence="10" type="primary">asnB_2</name>
    <name evidence="10" type="ORF">GCM10009854_39250</name>
</gene>
<dbReference type="CDD" id="cd01991">
    <property type="entry name" value="Asn_synthase_B_C"/>
    <property type="match status" value="1"/>
</dbReference>
<protein>
    <recommendedName>
        <fullName evidence="3">asparagine synthase (glutamine-hydrolyzing)</fullName>
        <ecNumber evidence="3">6.3.5.4</ecNumber>
    </recommendedName>
</protein>
<dbReference type="Gene3D" id="3.60.20.10">
    <property type="entry name" value="Glutamine Phosphoribosylpyrophosphate, subunit 1, domain 1"/>
    <property type="match status" value="1"/>
</dbReference>
<comment type="catalytic activity">
    <reaction evidence="8">
        <text>L-aspartate + L-glutamine + ATP + H2O = L-asparagine + L-glutamate + AMP + diphosphate + H(+)</text>
        <dbReference type="Rhea" id="RHEA:12228"/>
        <dbReference type="ChEBI" id="CHEBI:15377"/>
        <dbReference type="ChEBI" id="CHEBI:15378"/>
        <dbReference type="ChEBI" id="CHEBI:29985"/>
        <dbReference type="ChEBI" id="CHEBI:29991"/>
        <dbReference type="ChEBI" id="CHEBI:30616"/>
        <dbReference type="ChEBI" id="CHEBI:33019"/>
        <dbReference type="ChEBI" id="CHEBI:58048"/>
        <dbReference type="ChEBI" id="CHEBI:58359"/>
        <dbReference type="ChEBI" id="CHEBI:456215"/>
        <dbReference type="EC" id="6.3.5.4"/>
    </reaction>
</comment>
<evidence type="ECO:0000313" key="11">
    <source>
        <dbReference type="Proteomes" id="UP001501218"/>
    </source>
</evidence>
<keyword evidence="11" id="KW-1185">Reference proteome</keyword>
<dbReference type="Pfam" id="PF00733">
    <property type="entry name" value="Asn_synthase"/>
    <property type="match status" value="1"/>
</dbReference>
<evidence type="ECO:0000259" key="9">
    <source>
        <dbReference type="PROSITE" id="PS51278"/>
    </source>
</evidence>
<evidence type="ECO:0000256" key="8">
    <source>
        <dbReference type="ARBA" id="ARBA00048741"/>
    </source>
</evidence>
<keyword evidence="5" id="KW-0067">ATP-binding</keyword>
<reference evidence="10 11" key="1">
    <citation type="journal article" date="2019" name="Int. J. Syst. Evol. Microbiol.">
        <title>The Global Catalogue of Microorganisms (GCM) 10K type strain sequencing project: providing services to taxonomists for standard genome sequencing and annotation.</title>
        <authorList>
            <consortium name="The Broad Institute Genomics Platform"/>
            <consortium name="The Broad Institute Genome Sequencing Center for Infectious Disease"/>
            <person name="Wu L."/>
            <person name="Ma J."/>
        </authorList>
    </citation>
    <scope>NUCLEOTIDE SEQUENCE [LARGE SCALE GENOMIC DNA]</scope>
    <source>
        <strain evidence="10 11">JCM 16221</strain>
    </source>
</reference>
<dbReference type="EMBL" id="BAAARA010000015">
    <property type="protein sequence ID" value="GAA2357098.1"/>
    <property type="molecule type" value="Genomic_DNA"/>
</dbReference>
<evidence type="ECO:0000256" key="6">
    <source>
        <dbReference type="ARBA" id="ARBA00022888"/>
    </source>
</evidence>
<comment type="caution">
    <text evidence="10">The sequence shown here is derived from an EMBL/GenBank/DDBJ whole genome shotgun (WGS) entry which is preliminary data.</text>
</comment>
<dbReference type="InterPro" id="IPR001962">
    <property type="entry name" value="Asn_synthase"/>
</dbReference>
<sequence length="609" mass="68324">MCGISGWIDFQRDLTEHRSTIDAMCETMTCRGPDAGGTWVTPHAALAHRRLAIIDLPGGTQPMTDAEGRVAIVYSGEAYNFTELRDELRRRGHRFDTDSDTEVVLHGYLEWGAQVAEHLNGMFAFAVYDTRSDQLLLVRDRMGIKPLYYYPTEHGVLFGSEPKAILANPQAEKVVDADGMRELFGMVKTPGQAVWAGMREVEPGTVVSLDRKGLHEHTYWKLQAVEHTDDQQTSVGHVRELLDDIVSRQLISDVPRCVLLSGGLDSSAITALAGQQLKDSGEQVRSFAVDFLGQTENFVPDPMRATPDGPYVRDVADHVGTQHQNIVLDPQTLADPDVRRAAVQARDFPMGLGDLDQSLYLLFKSIRQHSTVALSGESADEVFGGYKWFHDPAVRDADAFPWLAAVQDQSGGQFDVLAPEVSKALDLPSFVDDSYRTALGEVPRLDGEDALERRMREICYLHLTRFVRILLDRKDRMSMAVGLEVRVPFCDHRLVEYVFNTPWSLKTFDGREKSLLRHATADTLPRSVVDRVKSPYPSTQDPNYAKELQRQVRDLVKADNPALDLLNRDWLDQALAQEPGKVDPAARLTFERALDMAMWFDIHNPTIKL</sequence>
<comment type="pathway">
    <text evidence="1">Amino-acid biosynthesis; L-asparagine biosynthesis; L-asparagine from L-aspartate (L-Gln route): step 1/1.</text>
</comment>
<evidence type="ECO:0000256" key="2">
    <source>
        <dbReference type="ARBA" id="ARBA00005752"/>
    </source>
</evidence>
<evidence type="ECO:0000256" key="4">
    <source>
        <dbReference type="ARBA" id="ARBA00022741"/>
    </source>
</evidence>
<feature type="domain" description="Glutamine amidotransferase type-2" evidence="9">
    <location>
        <begin position="2"/>
        <end position="212"/>
    </location>
</feature>